<evidence type="ECO:0000313" key="3">
    <source>
        <dbReference type="Proteomes" id="UP000499080"/>
    </source>
</evidence>
<sequence>DPWPPVRSPDRHVEPGLHPGRAVHRLPPLPRRERSRPAGLHHGDLRAPSSLRPRSSLQKKTLLR</sequence>
<comment type="caution">
    <text evidence="2">The sequence shown here is derived from an EMBL/GenBank/DDBJ whole genome shotgun (WGS) entry which is preliminary data.</text>
</comment>
<protein>
    <submittedName>
        <fullName evidence="2">Uncharacterized protein</fullName>
    </submittedName>
</protein>
<reference evidence="2 3" key="1">
    <citation type="journal article" date="2019" name="Sci. Rep.">
        <title>Orb-weaving spider Araneus ventricosus genome elucidates the spidroin gene catalogue.</title>
        <authorList>
            <person name="Kono N."/>
            <person name="Nakamura H."/>
            <person name="Ohtoshi R."/>
            <person name="Moran D.A.P."/>
            <person name="Shinohara A."/>
            <person name="Yoshida Y."/>
            <person name="Fujiwara M."/>
            <person name="Mori M."/>
            <person name="Tomita M."/>
            <person name="Arakawa K."/>
        </authorList>
    </citation>
    <scope>NUCLEOTIDE SEQUENCE [LARGE SCALE GENOMIC DNA]</scope>
</reference>
<dbReference type="Proteomes" id="UP000499080">
    <property type="component" value="Unassembled WGS sequence"/>
</dbReference>
<feature type="compositionally biased region" description="Basic and acidic residues" evidence="1">
    <location>
        <begin position="30"/>
        <end position="45"/>
    </location>
</feature>
<dbReference type="AlphaFoldDB" id="A0A4Y2FDR1"/>
<proteinExistence type="predicted"/>
<name>A0A4Y2FDR1_ARAVE</name>
<feature type="region of interest" description="Disordered" evidence="1">
    <location>
        <begin position="1"/>
        <end position="64"/>
    </location>
</feature>
<evidence type="ECO:0000313" key="2">
    <source>
        <dbReference type="EMBL" id="GBM39690.1"/>
    </source>
</evidence>
<organism evidence="2 3">
    <name type="scientific">Araneus ventricosus</name>
    <name type="common">Orbweaver spider</name>
    <name type="synonym">Epeira ventricosa</name>
    <dbReference type="NCBI Taxonomy" id="182803"/>
    <lineage>
        <taxon>Eukaryota</taxon>
        <taxon>Metazoa</taxon>
        <taxon>Ecdysozoa</taxon>
        <taxon>Arthropoda</taxon>
        <taxon>Chelicerata</taxon>
        <taxon>Arachnida</taxon>
        <taxon>Araneae</taxon>
        <taxon>Araneomorphae</taxon>
        <taxon>Entelegynae</taxon>
        <taxon>Araneoidea</taxon>
        <taxon>Araneidae</taxon>
        <taxon>Araneus</taxon>
    </lineage>
</organism>
<dbReference type="EMBL" id="BGPR01095759">
    <property type="protein sequence ID" value="GBM39690.1"/>
    <property type="molecule type" value="Genomic_DNA"/>
</dbReference>
<gene>
    <name evidence="2" type="ORF">AVEN_232454_1</name>
</gene>
<feature type="non-terminal residue" evidence="2">
    <location>
        <position position="1"/>
    </location>
</feature>
<accession>A0A4Y2FDR1</accession>
<evidence type="ECO:0000256" key="1">
    <source>
        <dbReference type="SAM" id="MobiDB-lite"/>
    </source>
</evidence>
<keyword evidence="3" id="KW-1185">Reference proteome</keyword>